<dbReference type="Proteomes" id="UP000295696">
    <property type="component" value="Unassembled WGS sequence"/>
</dbReference>
<dbReference type="SUPFAM" id="SSF53383">
    <property type="entry name" value="PLP-dependent transferases"/>
    <property type="match status" value="1"/>
</dbReference>
<evidence type="ECO:0000313" key="2">
    <source>
        <dbReference type="Proteomes" id="UP000295696"/>
    </source>
</evidence>
<comment type="caution">
    <text evidence="1">The sequence shown here is derived from an EMBL/GenBank/DDBJ whole genome shotgun (WGS) entry which is preliminary data.</text>
</comment>
<name>A0A4R3JLR0_9RHOB</name>
<dbReference type="EMBL" id="SLZU01000002">
    <property type="protein sequence ID" value="TCS66530.1"/>
    <property type="molecule type" value="Genomic_DNA"/>
</dbReference>
<proteinExistence type="predicted"/>
<accession>A0A4R3JLR0</accession>
<dbReference type="RefSeq" id="WP_207905974.1">
    <property type="nucleotide sequence ID" value="NZ_SLZU01000002.1"/>
</dbReference>
<keyword evidence="2" id="KW-1185">Reference proteome</keyword>
<reference evidence="1 2" key="1">
    <citation type="submission" date="2019-03" db="EMBL/GenBank/DDBJ databases">
        <title>Genomic Encyclopedia of Type Strains, Phase IV (KMG-IV): sequencing the most valuable type-strain genomes for metagenomic binning, comparative biology and taxonomic classification.</title>
        <authorList>
            <person name="Goeker M."/>
        </authorList>
    </citation>
    <scope>NUCLEOTIDE SEQUENCE [LARGE SCALE GENOMIC DNA]</scope>
    <source>
        <strain evidence="1 2">DSM 104836</strain>
    </source>
</reference>
<gene>
    <name evidence="1" type="ORF">EDD52_102347</name>
</gene>
<keyword evidence="1" id="KW-0808">Transferase</keyword>
<keyword evidence="1" id="KW-0032">Aminotransferase</keyword>
<dbReference type="GO" id="GO:0008483">
    <property type="term" value="F:transaminase activity"/>
    <property type="evidence" value="ECO:0007669"/>
    <property type="project" value="UniProtKB-KW"/>
</dbReference>
<dbReference type="AlphaFoldDB" id="A0A4R3JLR0"/>
<organism evidence="1 2">
    <name type="scientific">Primorskyibacter sedentarius</name>
    <dbReference type="NCBI Taxonomy" id="745311"/>
    <lineage>
        <taxon>Bacteria</taxon>
        <taxon>Pseudomonadati</taxon>
        <taxon>Pseudomonadota</taxon>
        <taxon>Alphaproteobacteria</taxon>
        <taxon>Rhodobacterales</taxon>
        <taxon>Roseobacteraceae</taxon>
        <taxon>Primorskyibacter</taxon>
    </lineage>
</organism>
<dbReference type="InterPro" id="IPR015424">
    <property type="entry name" value="PyrdxlP-dep_Trfase"/>
</dbReference>
<dbReference type="Gene3D" id="3.90.1150.10">
    <property type="entry name" value="Aspartate Aminotransferase, domain 1"/>
    <property type="match status" value="1"/>
</dbReference>
<protein>
    <submittedName>
        <fullName evidence="1">Aminotransferase class III</fullName>
    </submittedName>
</protein>
<dbReference type="InterPro" id="IPR015422">
    <property type="entry name" value="PyrdxlP-dep_Trfase_small"/>
</dbReference>
<evidence type="ECO:0000313" key="1">
    <source>
        <dbReference type="EMBL" id="TCS66530.1"/>
    </source>
</evidence>
<sequence>MKRLPYATGFFHFGSEPAIELAAKEAKVAARLAKAGYVNGLLSRAFGDDAIGLAPPICITKDEVDLLISRLRATIDALGDLQG</sequence>